<keyword evidence="4" id="KW-0645">Protease</keyword>
<reference evidence="4 5" key="1">
    <citation type="journal article" date="2013" name="BMC Genomics">
        <title>Reconstruction of the lipid metabolism for the microalga Monoraphidium neglectum from its genome sequence reveals characteristics suitable for biofuel production.</title>
        <authorList>
            <person name="Bogen C."/>
            <person name="Al-Dilaimi A."/>
            <person name="Albersmeier A."/>
            <person name="Wichmann J."/>
            <person name="Grundmann M."/>
            <person name="Rupp O."/>
            <person name="Lauersen K.J."/>
            <person name="Blifernez-Klassen O."/>
            <person name="Kalinowski J."/>
            <person name="Goesmann A."/>
            <person name="Mussgnug J.H."/>
            <person name="Kruse O."/>
        </authorList>
    </citation>
    <scope>NUCLEOTIDE SEQUENCE [LARGE SCALE GENOMIC DNA]</scope>
    <source>
        <strain evidence="4 5">SAG 48.87</strain>
    </source>
</reference>
<dbReference type="KEGG" id="mng:MNEG_11851"/>
<dbReference type="Pfam" id="PF00089">
    <property type="entry name" value="Trypsin"/>
    <property type="match status" value="1"/>
</dbReference>
<dbReference type="PROSITE" id="PS00134">
    <property type="entry name" value="TRYPSIN_HIS"/>
    <property type="match status" value="1"/>
</dbReference>
<dbReference type="InterPro" id="IPR009003">
    <property type="entry name" value="Peptidase_S1_PA"/>
</dbReference>
<dbReference type="RefSeq" id="XP_013895133.1">
    <property type="nucleotide sequence ID" value="XM_014039679.1"/>
</dbReference>
<dbReference type="OrthoDB" id="508624at2759"/>
<feature type="non-terminal residue" evidence="4">
    <location>
        <position position="269"/>
    </location>
</feature>
<feature type="signal peptide" evidence="2">
    <location>
        <begin position="1"/>
        <end position="26"/>
    </location>
</feature>
<dbReference type="InterPro" id="IPR001254">
    <property type="entry name" value="Trypsin_dom"/>
</dbReference>
<dbReference type="FunFam" id="2.40.10.10:FF:000068">
    <property type="entry name" value="transmembrane protease serine 2"/>
    <property type="match status" value="1"/>
</dbReference>
<dbReference type="SMART" id="SM00020">
    <property type="entry name" value="Tryp_SPc"/>
    <property type="match status" value="1"/>
</dbReference>
<dbReference type="Proteomes" id="UP000054498">
    <property type="component" value="Unassembled WGS sequence"/>
</dbReference>
<dbReference type="InterPro" id="IPR051487">
    <property type="entry name" value="Ser/Thr_Proteases_Immune/Dev"/>
</dbReference>
<dbReference type="STRING" id="145388.A0A0D2KJW4"/>
<feature type="chain" id="PRO_5002245770" evidence="2">
    <location>
        <begin position="27"/>
        <end position="269"/>
    </location>
</feature>
<organism evidence="4 5">
    <name type="scientific">Monoraphidium neglectum</name>
    <dbReference type="NCBI Taxonomy" id="145388"/>
    <lineage>
        <taxon>Eukaryota</taxon>
        <taxon>Viridiplantae</taxon>
        <taxon>Chlorophyta</taxon>
        <taxon>core chlorophytes</taxon>
        <taxon>Chlorophyceae</taxon>
        <taxon>CS clade</taxon>
        <taxon>Sphaeropleales</taxon>
        <taxon>Selenastraceae</taxon>
        <taxon>Monoraphidium</taxon>
    </lineage>
</organism>
<evidence type="ECO:0000256" key="2">
    <source>
        <dbReference type="SAM" id="SignalP"/>
    </source>
</evidence>
<keyword evidence="2" id="KW-0732">Signal</keyword>
<dbReference type="GeneID" id="25729155"/>
<evidence type="ECO:0000313" key="5">
    <source>
        <dbReference type="Proteomes" id="UP000054498"/>
    </source>
</evidence>
<dbReference type="EMBL" id="KK103155">
    <property type="protein sequence ID" value="KIY96113.1"/>
    <property type="molecule type" value="Genomic_DNA"/>
</dbReference>
<sequence length="269" mass="28047">MQPCCRVAVGVLLVGVLAAFPQASLAHRLLSDSTALTARQPAPVTDTASGNLTPIAGSDTAPGALSLVPGAAYRVVNGATPRKQRFKYQLGFRPRTSNGGSSMCGASLIRADVALTAAHCLPSSIDAAAVDEMRIYAGGIINWLSPDTDATEYRVRGAVRHPAYSPKNSRNDIALVFLDQCVALGPAVQPIKIATPEEFAAAKGSTWMVSGWGTTDYGADPTLGQDGALPKLLQFAHVKYVQPSVCESALSEAGGPRFGSSVFDENTAM</sequence>
<protein>
    <submittedName>
        <fullName evidence="4">Serine protease hepsin</fullName>
    </submittedName>
</protein>
<evidence type="ECO:0000259" key="3">
    <source>
        <dbReference type="PROSITE" id="PS50240"/>
    </source>
</evidence>
<dbReference type="InterPro" id="IPR018114">
    <property type="entry name" value="TRYPSIN_HIS"/>
</dbReference>
<dbReference type="Gene3D" id="2.40.10.10">
    <property type="entry name" value="Trypsin-like serine proteases"/>
    <property type="match status" value="1"/>
</dbReference>
<proteinExistence type="predicted"/>
<evidence type="ECO:0000313" key="4">
    <source>
        <dbReference type="EMBL" id="KIY96113.1"/>
    </source>
</evidence>
<evidence type="ECO:0000256" key="1">
    <source>
        <dbReference type="ARBA" id="ARBA00023157"/>
    </source>
</evidence>
<dbReference type="InterPro" id="IPR001314">
    <property type="entry name" value="Peptidase_S1A"/>
</dbReference>
<dbReference type="PRINTS" id="PR00722">
    <property type="entry name" value="CHYMOTRYPSIN"/>
</dbReference>
<dbReference type="PROSITE" id="PS50240">
    <property type="entry name" value="TRYPSIN_DOM"/>
    <property type="match status" value="1"/>
</dbReference>
<dbReference type="GO" id="GO:0006508">
    <property type="term" value="P:proteolysis"/>
    <property type="evidence" value="ECO:0007669"/>
    <property type="project" value="UniProtKB-KW"/>
</dbReference>
<keyword evidence="1" id="KW-1015">Disulfide bond</keyword>
<feature type="domain" description="Peptidase S1" evidence="3">
    <location>
        <begin position="75"/>
        <end position="269"/>
    </location>
</feature>
<dbReference type="PANTHER" id="PTHR24256">
    <property type="entry name" value="TRYPTASE-RELATED"/>
    <property type="match status" value="1"/>
</dbReference>
<name>A0A0D2KJW4_9CHLO</name>
<gene>
    <name evidence="4" type="ORF">MNEG_11851</name>
</gene>
<keyword evidence="5" id="KW-1185">Reference proteome</keyword>
<accession>A0A0D2KJW4</accession>
<dbReference type="AlphaFoldDB" id="A0A0D2KJW4"/>
<keyword evidence="4" id="KW-0378">Hydrolase</keyword>
<dbReference type="SUPFAM" id="SSF50494">
    <property type="entry name" value="Trypsin-like serine proteases"/>
    <property type="match status" value="1"/>
</dbReference>
<dbReference type="InterPro" id="IPR043504">
    <property type="entry name" value="Peptidase_S1_PA_chymotrypsin"/>
</dbReference>
<dbReference type="GO" id="GO:0004252">
    <property type="term" value="F:serine-type endopeptidase activity"/>
    <property type="evidence" value="ECO:0007669"/>
    <property type="project" value="InterPro"/>
</dbReference>